<reference evidence="2 3" key="1">
    <citation type="submission" date="2020-02" db="EMBL/GenBank/DDBJ databases">
        <title>Draft genome sequence of Haematococcus lacustris strain NIES-144.</title>
        <authorList>
            <person name="Morimoto D."/>
            <person name="Nakagawa S."/>
            <person name="Yoshida T."/>
            <person name="Sawayama S."/>
        </authorList>
    </citation>
    <scope>NUCLEOTIDE SEQUENCE [LARGE SCALE GENOMIC DNA]</scope>
    <source>
        <strain evidence="2 3">NIES-144</strain>
    </source>
</reference>
<sequence length="147" mass="16621">MSEASCREAPARRDLLSRHVTIAKFTGLSDRPCRFRTALCPDRCGHATTTANFTVLRYLQYEKWGEYADEQATEFFFDMRKGQGTRPSTIHQDELVQRINLLQPGDSVQLSWLHEYVHQGGASFPERPVTQLEALPPGQSDAAPDQP</sequence>
<accession>A0A699ZUC8</accession>
<dbReference type="AlphaFoldDB" id="A0A699ZUC8"/>
<keyword evidence="3" id="KW-1185">Reference proteome</keyword>
<dbReference type="Proteomes" id="UP000485058">
    <property type="component" value="Unassembled WGS sequence"/>
</dbReference>
<proteinExistence type="predicted"/>
<dbReference type="EMBL" id="BLLF01002991">
    <property type="protein sequence ID" value="GFH26021.1"/>
    <property type="molecule type" value="Genomic_DNA"/>
</dbReference>
<gene>
    <name evidence="1" type="ORF">HaLaN_08189</name>
    <name evidence="2" type="ORF">HaLaN_24093</name>
</gene>
<organism evidence="2 3">
    <name type="scientific">Haematococcus lacustris</name>
    <name type="common">Green alga</name>
    <name type="synonym">Haematococcus pluvialis</name>
    <dbReference type="NCBI Taxonomy" id="44745"/>
    <lineage>
        <taxon>Eukaryota</taxon>
        <taxon>Viridiplantae</taxon>
        <taxon>Chlorophyta</taxon>
        <taxon>core chlorophytes</taxon>
        <taxon>Chlorophyceae</taxon>
        <taxon>CS clade</taxon>
        <taxon>Chlamydomonadales</taxon>
        <taxon>Haematococcaceae</taxon>
        <taxon>Haematococcus</taxon>
    </lineage>
</organism>
<dbReference type="EMBL" id="BLLF01000508">
    <property type="protein sequence ID" value="GFH12486.1"/>
    <property type="molecule type" value="Genomic_DNA"/>
</dbReference>
<protein>
    <submittedName>
        <fullName evidence="2">Site-specific recombinase Flp</fullName>
    </submittedName>
</protein>
<evidence type="ECO:0000313" key="2">
    <source>
        <dbReference type="EMBL" id="GFH26021.1"/>
    </source>
</evidence>
<evidence type="ECO:0000313" key="3">
    <source>
        <dbReference type="Proteomes" id="UP000485058"/>
    </source>
</evidence>
<name>A0A699ZUC8_HAELA</name>
<comment type="caution">
    <text evidence="2">The sequence shown here is derived from an EMBL/GenBank/DDBJ whole genome shotgun (WGS) entry which is preliminary data.</text>
</comment>
<evidence type="ECO:0000313" key="1">
    <source>
        <dbReference type="EMBL" id="GFH12486.1"/>
    </source>
</evidence>